<protein>
    <recommendedName>
        <fullName evidence="4">ESCRT-II complex subunit VPS22</fullName>
    </recommendedName>
</protein>
<comment type="similarity">
    <text evidence="1">Belongs to the SNF8 family.</text>
</comment>
<reference evidence="2" key="1">
    <citation type="submission" date="2021-02" db="EMBL/GenBank/DDBJ databases">
        <authorList>
            <person name="Dougan E. K."/>
            <person name="Rhodes N."/>
            <person name="Thang M."/>
            <person name="Chan C."/>
        </authorList>
    </citation>
    <scope>NUCLEOTIDE SEQUENCE</scope>
</reference>
<gene>
    <name evidence="2" type="ORF">PGLA2088_LOCUS50926</name>
</gene>
<evidence type="ECO:0008006" key="4">
    <source>
        <dbReference type="Google" id="ProtNLM"/>
    </source>
</evidence>
<proteinExistence type="inferred from homology"/>
<dbReference type="InterPro" id="IPR036388">
    <property type="entry name" value="WH-like_DNA-bd_sf"/>
</dbReference>
<dbReference type="InterPro" id="IPR040608">
    <property type="entry name" value="Snf8/Vps36"/>
</dbReference>
<sequence length="148" mass="16104">MNGGLLDLSECIALLRKSRPATQELTAEDIERAVHQLRHLGPGVELRSCAGRRLLCSVPEELSADPAKALDLAASAGGRVCEADLERHFGWRPERAESALAHCIREGLCWVDTQDKDVPRWCWFPSIALAAMDKEGSPSSRETSVGVG</sequence>
<dbReference type="Pfam" id="PF04157">
    <property type="entry name" value="EAP30"/>
    <property type="match status" value="1"/>
</dbReference>
<dbReference type="InterPro" id="IPR016689">
    <property type="entry name" value="ESCRT-2_cplx_Snf8"/>
</dbReference>
<dbReference type="AlphaFoldDB" id="A0A813LZ95"/>
<dbReference type="EMBL" id="CAJNNW010037497">
    <property type="protein sequence ID" value="CAE8742337.1"/>
    <property type="molecule type" value="Genomic_DNA"/>
</dbReference>
<name>A0A813LZ95_POLGL</name>
<dbReference type="PANTHER" id="PTHR12806:SF0">
    <property type="entry name" value="VACUOLAR-SORTING PROTEIN SNF8"/>
    <property type="match status" value="1"/>
</dbReference>
<evidence type="ECO:0000313" key="2">
    <source>
        <dbReference type="EMBL" id="CAE8742337.1"/>
    </source>
</evidence>
<dbReference type="GO" id="GO:0000814">
    <property type="term" value="C:ESCRT II complex"/>
    <property type="evidence" value="ECO:0007669"/>
    <property type="project" value="InterPro"/>
</dbReference>
<dbReference type="InterPro" id="IPR036390">
    <property type="entry name" value="WH_DNA-bd_sf"/>
</dbReference>
<dbReference type="SUPFAM" id="SSF46785">
    <property type="entry name" value="Winged helix' DNA-binding domain"/>
    <property type="match status" value="2"/>
</dbReference>
<dbReference type="Gene3D" id="1.10.10.10">
    <property type="entry name" value="Winged helix-like DNA-binding domain superfamily/Winged helix DNA-binding domain"/>
    <property type="match status" value="2"/>
</dbReference>
<accession>A0A813LZ95</accession>
<evidence type="ECO:0000256" key="1">
    <source>
        <dbReference type="ARBA" id="ARBA00009834"/>
    </source>
</evidence>
<dbReference type="GO" id="GO:0043328">
    <property type="term" value="P:protein transport to vacuole involved in ubiquitin-dependent protein catabolic process via the multivesicular body sorting pathway"/>
    <property type="evidence" value="ECO:0007669"/>
    <property type="project" value="TreeGrafter"/>
</dbReference>
<organism evidence="2 3">
    <name type="scientific">Polarella glacialis</name>
    <name type="common">Dinoflagellate</name>
    <dbReference type="NCBI Taxonomy" id="89957"/>
    <lineage>
        <taxon>Eukaryota</taxon>
        <taxon>Sar</taxon>
        <taxon>Alveolata</taxon>
        <taxon>Dinophyceae</taxon>
        <taxon>Suessiales</taxon>
        <taxon>Suessiaceae</taxon>
        <taxon>Polarella</taxon>
    </lineage>
</organism>
<evidence type="ECO:0000313" key="3">
    <source>
        <dbReference type="Proteomes" id="UP000626109"/>
    </source>
</evidence>
<comment type="caution">
    <text evidence="2">The sequence shown here is derived from an EMBL/GenBank/DDBJ whole genome shotgun (WGS) entry which is preliminary data.</text>
</comment>
<dbReference type="PANTHER" id="PTHR12806">
    <property type="entry name" value="EAP30 SUBUNIT OF ELL COMPLEX"/>
    <property type="match status" value="1"/>
</dbReference>
<dbReference type="Proteomes" id="UP000626109">
    <property type="component" value="Unassembled WGS sequence"/>
</dbReference>